<dbReference type="Pfam" id="PF00591">
    <property type="entry name" value="Glycos_transf_3"/>
    <property type="match status" value="1"/>
</dbReference>
<sequence>MSTGYGEWPLQRLMTEVVGSGTKSAEDMTREQAAEAMERILDDEPDPTTLGAFWLANRWKHNTSEELAAYVDVMADRVETGVPDVDPVDCGANYDGKQRTAILGVAAGIVAAAAGTPVVVHSGDRVPTQKNDAYKHVLDELGVRTVLRPAKSAAMVEETGFGFYYQPAFNPAVDDLFDRREQMGVRTVLNTVETLANPAGASVHLGSFYHLSFAKKVVETFERSRVHDPDRVIMFQGLEGYDDIRPGYTKFAEWTQADGLESDEIETAAYGMDFETDDLAVEDVAVDSARLTREVLTGDRTDHWADAVALNAAVRIYAGGDVDTLDAGLDAARDAIDDGSAAGVLDELRGF</sequence>
<dbReference type="EMBL" id="HF571520">
    <property type="protein sequence ID" value="CCQ33480.1"/>
    <property type="molecule type" value="Genomic_DNA"/>
</dbReference>
<keyword evidence="2 8" id="KW-0328">Glycosyltransferase</keyword>
<evidence type="ECO:0000259" key="7">
    <source>
        <dbReference type="Pfam" id="PF02885"/>
    </source>
</evidence>
<reference evidence="8 11" key="3">
    <citation type="journal article" date="2014" name="Environ. Microbiol.">
        <title>Halorhabdus tiamatea: proteogenomics and glycosidase activity measurements identify the first cultivated euryarchaeon from a deep-sea anoxic brine lake as potential polysaccharide degrader.</title>
        <authorList>
            <person name="Werner J."/>
            <person name="Ferrer M."/>
            <person name="Michel G."/>
            <person name="Mann A.J."/>
            <person name="Huang S."/>
            <person name="Juarez S."/>
            <person name="Ciordia S."/>
            <person name="Albar J.P."/>
            <person name="Alcaide M."/>
            <person name="La Cono V."/>
            <person name="Yakimov M.M."/>
            <person name="Antunes A."/>
            <person name="Taborda M."/>
            <person name="Da Costa M.S."/>
            <person name="Amann R.I."/>
            <person name="Gloeckner F.O."/>
            <person name="Golyshina O.V."/>
            <person name="Golyshin P.N."/>
            <person name="Teeling H."/>
        </authorList>
    </citation>
    <scope>NUCLEOTIDE SEQUENCE [LARGE SCALE GENOMIC DNA]</scope>
    <source>
        <strain evidence="11">SARL4B</strain>
        <strain evidence="8">Type strain: SARL4B</strain>
    </source>
</reference>
<dbReference type="InterPro" id="IPR005940">
    <property type="entry name" value="Anthranilate_Pribosyl_Tfrase"/>
</dbReference>
<keyword evidence="11" id="KW-1185">Reference proteome</keyword>
<dbReference type="GO" id="GO:0000162">
    <property type="term" value="P:L-tryptophan biosynthetic process"/>
    <property type="evidence" value="ECO:0007669"/>
    <property type="project" value="UniProtKB-KW"/>
</dbReference>
<evidence type="ECO:0000256" key="1">
    <source>
        <dbReference type="ARBA" id="ARBA00022605"/>
    </source>
</evidence>
<evidence type="ECO:0000313" key="10">
    <source>
        <dbReference type="Proteomes" id="UP000003861"/>
    </source>
</evidence>
<keyword evidence="4" id="KW-0822">Tryptophan biosynthesis</keyword>
<dbReference type="SUPFAM" id="SSF52418">
    <property type="entry name" value="Nucleoside phosphorylase/phosphoribosyltransferase catalytic domain"/>
    <property type="match status" value="1"/>
</dbReference>
<dbReference type="AlphaFoldDB" id="S6D2Q4"/>
<keyword evidence="3 8" id="KW-0808">Transferase</keyword>
<accession>S6D2Q4</accession>
<dbReference type="Gene3D" id="1.20.970.10">
    <property type="entry name" value="Transferase, Pyrimidine Nucleoside Phosphorylase, Chain C"/>
    <property type="match status" value="1"/>
</dbReference>
<dbReference type="GO" id="GO:0005829">
    <property type="term" value="C:cytosol"/>
    <property type="evidence" value="ECO:0007669"/>
    <property type="project" value="TreeGrafter"/>
</dbReference>
<evidence type="ECO:0000256" key="2">
    <source>
        <dbReference type="ARBA" id="ARBA00022676"/>
    </source>
</evidence>
<dbReference type="InterPro" id="IPR000312">
    <property type="entry name" value="Glycosyl_Trfase_fam3"/>
</dbReference>
<dbReference type="GO" id="GO:0004048">
    <property type="term" value="F:anthranilate phosphoribosyltransferase activity"/>
    <property type="evidence" value="ECO:0007669"/>
    <property type="project" value="UniProtKB-EC"/>
</dbReference>
<dbReference type="EMBL" id="AFNT02000002">
    <property type="protein sequence ID" value="ERJ07570.1"/>
    <property type="molecule type" value="Genomic_DNA"/>
</dbReference>
<evidence type="ECO:0000256" key="4">
    <source>
        <dbReference type="ARBA" id="ARBA00022822"/>
    </source>
</evidence>
<dbReference type="PANTHER" id="PTHR43285:SF2">
    <property type="entry name" value="ANTHRANILATE PHOSPHORIBOSYLTRANSFERASE"/>
    <property type="match status" value="1"/>
</dbReference>
<dbReference type="Proteomes" id="UP000015381">
    <property type="component" value="Chromosome I"/>
</dbReference>
<dbReference type="InterPro" id="IPR017459">
    <property type="entry name" value="Glycosyl_Trfase_fam3_N_dom"/>
</dbReference>
<evidence type="ECO:0000256" key="3">
    <source>
        <dbReference type="ARBA" id="ARBA00022679"/>
    </source>
</evidence>
<dbReference type="InterPro" id="IPR036320">
    <property type="entry name" value="Glycosyl_Trfase_fam3_N_dom_sf"/>
</dbReference>
<gene>
    <name evidence="9" type="primary">trpD2</name>
    <name evidence="9" type="ORF">HLRTI_000318</name>
    <name evidence="8" type="ORF">HTIA_1347</name>
</gene>
<organism evidence="8 11">
    <name type="scientific">Halorhabdus tiamatea SARL4B</name>
    <dbReference type="NCBI Taxonomy" id="1033806"/>
    <lineage>
        <taxon>Archaea</taxon>
        <taxon>Methanobacteriati</taxon>
        <taxon>Methanobacteriota</taxon>
        <taxon>Stenosarchaea group</taxon>
        <taxon>Halobacteria</taxon>
        <taxon>Halobacteriales</taxon>
        <taxon>Haloarculaceae</taxon>
        <taxon>Halorhabdus</taxon>
    </lineage>
</organism>
<reference evidence="9 10" key="1">
    <citation type="journal article" date="2011" name="J. Bacteriol.">
        <title>Genome sequence of Halorhabdus tiamatea, the first archaeon isolated from a deep-sea anoxic brine lake.</title>
        <authorList>
            <person name="Antunes A."/>
            <person name="Alam I."/>
            <person name="Bajic V.B."/>
            <person name="Stingl U."/>
        </authorList>
    </citation>
    <scope>NUCLEOTIDE SEQUENCE [LARGE SCALE GENOMIC DNA]</scope>
    <source>
        <strain evidence="9 10">SARL4B</strain>
    </source>
</reference>
<dbReference type="PANTHER" id="PTHR43285">
    <property type="entry name" value="ANTHRANILATE PHOSPHORIBOSYLTRANSFERASE"/>
    <property type="match status" value="1"/>
</dbReference>
<evidence type="ECO:0000259" key="6">
    <source>
        <dbReference type="Pfam" id="PF00591"/>
    </source>
</evidence>
<dbReference type="PATRIC" id="fig|1033806.12.peg.1339"/>
<dbReference type="eggNOG" id="arCOG02012">
    <property type="taxonomic scope" value="Archaea"/>
</dbReference>
<dbReference type="KEGG" id="hti:HTIA_1347"/>
<dbReference type="SUPFAM" id="SSF47648">
    <property type="entry name" value="Nucleoside phosphorylase/phosphoribosyltransferase N-terminal domain"/>
    <property type="match status" value="1"/>
</dbReference>
<name>S6D2Q4_9EURY</name>
<keyword evidence="5" id="KW-0057">Aromatic amino acid biosynthesis</keyword>
<reference evidence="9 10" key="2">
    <citation type="journal article" date="2013" name="PLoS ONE">
        <title>INDIGO - INtegrated Data Warehouse of MIcrobial GenOmes with Examples from the Red Sea Extremophiles.</title>
        <authorList>
            <person name="Alam I."/>
            <person name="Antunes A."/>
            <person name="Kamau A.A."/>
            <person name="Ba Alawi W."/>
            <person name="Kalkatawi M."/>
            <person name="Stingl U."/>
            <person name="Bajic V.B."/>
        </authorList>
    </citation>
    <scope>NUCLEOTIDE SEQUENCE [LARGE SCALE GENOMIC DNA]</scope>
    <source>
        <strain evidence="9 10">SARL4B</strain>
    </source>
</reference>
<dbReference type="HOGENOM" id="CLU_034315_0_0_2"/>
<feature type="domain" description="Glycosyl transferase family 3 N-terminal" evidence="7">
    <location>
        <begin position="26"/>
        <end position="77"/>
    </location>
</feature>
<dbReference type="Pfam" id="PF02885">
    <property type="entry name" value="Glycos_trans_3N"/>
    <property type="match status" value="1"/>
</dbReference>
<proteinExistence type="predicted"/>
<dbReference type="Gene3D" id="3.40.1030.10">
    <property type="entry name" value="Nucleoside phosphorylase/phosphoribosyltransferase catalytic domain"/>
    <property type="match status" value="1"/>
</dbReference>
<dbReference type="Proteomes" id="UP000003861">
    <property type="component" value="Unassembled WGS sequence"/>
</dbReference>
<evidence type="ECO:0000256" key="5">
    <source>
        <dbReference type="ARBA" id="ARBA00023141"/>
    </source>
</evidence>
<dbReference type="STRING" id="1033806.HTIA_1347"/>
<keyword evidence="1" id="KW-0028">Amino-acid biosynthesis</keyword>
<evidence type="ECO:0000313" key="8">
    <source>
        <dbReference type="EMBL" id="CCQ33480.1"/>
    </source>
</evidence>
<feature type="domain" description="Glycosyl transferase family 3" evidence="6">
    <location>
        <begin position="103"/>
        <end position="341"/>
    </location>
</feature>
<dbReference type="EC" id="2.4.2.18" evidence="8 9"/>
<evidence type="ECO:0000313" key="9">
    <source>
        <dbReference type="EMBL" id="ERJ07570.1"/>
    </source>
</evidence>
<evidence type="ECO:0000313" key="11">
    <source>
        <dbReference type="Proteomes" id="UP000015381"/>
    </source>
</evidence>
<dbReference type="FunFam" id="3.40.1030.10:FF:000010">
    <property type="entry name" value="Anthranilate phosphoribosyltransferase"/>
    <property type="match status" value="1"/>
</dbReference>
<protein>
    <submittedName>
        <fullName evidence="8">Anthranilate phosphoribosyltransferase</fullName>
    </submittedName>
    <submittedName>
        <fullName evidence="9">Phosphoribosyl transferase protein</fullName>
        <ecNumber evidence="8 9">2.4.2.18</ecNumber>
    </submittedName>
</protein>
<dbReference type="InterPro" id="IPR035902">
    <property type="entry name" value="Nuc_phospho_transferase"/>
</dbReference>